<dbReference type="SUPFAM" id="SSF53474">
    <property type="entry name" value="alpha/beta-Hydrolases"/>
    <property type="match status" value="1"/>
</dbReference>
<dbReference type="RefSeq" id="WP_012457530.1">
    <property type="nucleotide sequence ID" value="NC_010729.1"/>
</dbReference>
<dbReference type="eggNOG" id="COG2830">
    <property type="taxonomic scope" value="Bacteria"/>
</dbReference>
<dbReference type="InterPro" id="IPR007398">
    <property type="entry name" value="BioG"/>
</dbReference>
<dbReference type="InterPro" id="IPR029058">
    <property type="entry name" value="AB_hydrolase_fold"/>
</dbReference>
<proteinExistence type="predicted"/>
<name>B2RHZ2_PORG3</name>
<evidence type="ECO:0000313" key="2">
    <source>
        <dbReference type="Proteomes" id="UP000008842"/>
    </source>
</evidence>
<dbReference type="Gene3D" id="3.40.50.1820">
    <property type="entry name" value="alpha/beta hydrolase"/>
    <property type="match status" value="1"/>
</dbReference>
<dbReference type="Proteomes" id="UP000008842">
    <property type="component" value="Chromosome"/>
</dbReference>
<dbReference type="AlphaFoldDB" id="B2RHZ2"/>
<dbReference type="KEGG" id="pgn:PGN_0468"/>
<gene>
    <name evidence="1" type="ordered locus">PGN_0468</name>
</gene>
<dbReference type="ESTHER" id="porgi-q7mub3">
    <property type="family name" value="BioG_Pimeloyl-ACP-methyl-esterase"/>
</dbReference>
<dbReference type="EMBL" id="AP009380">
    <property type="protein sequence ID" value="BAG32987.1"/>
    <property type="molecule type" value="Genomic_DNA"/>
</dbReference>
<organism evidence="1 2">
    <name type="scientific">Porphyromonas gingivalis (strain ATCC 33277 / DSM 20709 / CIP 103683 / JCM 12257 / NCTC 11834 / 2561)</name>
    <dbReference type="NCBI Taxonomy" id="431947"/>
    <lineage>
        <taxon>Bacteria</taxon>
        <taxon>Pseudomonadati</taxon>
        <taxon>Bacteroidota</taxon>
        <taxon>Bacteroidia</taxon>
        <taxon>Bacteroidales</taxon>
        <taxon>Porphyromonadaceae</taxon>
        <taxon>Porphyromonas</taxon>
    </lineage>
</organism>
<evidence type="ECO:0000313" key="1">
    <source>
        <dbReference type="EMBL" id="BAG32987.1"/>
    </source>
</evidence>
<reference evidence="1 2" key="1">
    <citation type="journal article" date="2008" name="DNA Res.">
        <title>Determination of the genome sequence of Porphyromonas gingivalis strain ATCC 33277 and genomic comparison with strain W83 revealed extensive genome rearrangements in P. gingivalis.</title>
        <authorList>
            <person name="Naito M."/>
            <person name="Hirakawa H."/>
            <person name="Yamashita A."/>
            <person name="Ohara N."/>
            <person name="Shoji M."/>
            <person name="Yukitake H."/>
            <person name="Nakayama K."/>
            <person name="Toh H."/>
            <person name="Yoshimura F."/>
            <person name="Kuhara S."/>
            <person name="Hattori M."/>
            <person name="Hayashi T."/>
            <person name="Nakayama K."/>
        </authorList>
    </citation>
    <scope>NUCLEOTIDE SEQUENCE [LARGE SCALE GENOMIC DNA]</scope>
    <source>
        <strain evidence="2">ATCC 33277 / DSM 20709 / CIP 103683 / JCM 12257 / NCTC 11834 / 2561</strain>
    </source>
</reference>
<dbReference type="Pfam" id="PF04301">
    <property type="entry name" value="BioG"/>
    <property type="match status" value="1"/>
</dbReference>
<dbReference type="GeneID" id="29255704"/>
<sequence>MENEKPSARTIESNEVHYLCRRMQKELFRQSPDSNKLILFFNGWAMTREAVSHLAIPPEYDLLHVWDYRTDTLHFDWSPYREICLSAWSMGVWAAERLSREGRLPSVVSAAAICGTGYPMDDTMGIPLDIFRGTLDGLTEENRLRFNRRMCGGKSLKHLFEALAARETDEIKAELGRVYEEEEKRLKSDDPHPVAPLSWDKALIGSKDRIIPAKNQQAFWQMRGCRNIETVAEGDHYLFNRFTEWEQLWS</sequence>
<dbReference type="BioCyc" id="PGIN431947:G1G2V-517-MONOMER"/>
<evidence type="ECO:0008006" key="3">
    <source>
        <dbReference type="Google" id="ProtNLM"/>
    </source>
</evidence>
<protein>
    <recommendedName>
        <fullName evidence="3">DUF452 domain-containing protein</fullName>
    </recommendedName>
</protein>
<dbReference type="HOGENOM" id="CLU_085983_0_1_10"/>
<dbReference type="OrthoDB" id="7688089at2"/>
<accession>B2RHZ2</accession>